<dbReference type="AlphaFoldDB" id="A0A8R1ECN1"/>
<evidence type="ECO:0000313" key="3">
    <source>
        <dbReference type="Proteomes" id="UP000005237"/>
    </source>
</evidence>
<protein>
    <submittedName>
        <fullName evidence="2">Uncharacterized protein</fullName>
    </submittedName>
</protein>
<accession>A0A8R1ECN1</accession>
<dbReference type="Proteomes" id="UP000005237">
    <property type="component" value="Unassembled WGS sequence"/>
</dbReference>
<reference evidence="3" key="1">
    <citation type="submission" date="2010-08" db="EMBL/GenBank/DDBJ databases">
        <authorList>
            <consortium name="Caenorhabditis japonica Sequencing Consortium"/>
            <person name="Wilson R.K."/>
        </authorList>
    </citation>
    <scope>NUCLEOTIDE SEQUENCE [LARGE SCALE GENOMIC DNA]</scope>
    <source>
        <strain evidence="3">DF5081</strain>
    </source>
</reference>
<reference evidence="2" key="2">
    <citation type="submission" date="2022-06" db="UniProtKB">
        <authorList>
            <consortium name="EnsemblMetazoa"/>
        </authorList>
    </citation>
    <scope>IDENTIFICATION</scope>
    <source>
        <strain evidence="2">DF5081</strain>
    </source>
</reference>
<feature type="compositionally biased region" description="Basic and acidic residues" evidence="1">
    <location>
        <begin position="56"/>
        <end position="67"/>
    </location>
</feature>
<sequence length="77" mass="8767">MSQPMSMCIPIHSNPFSSTSHLQHMVSDSHTNFLRALEVFHFPIVDNISCKYLRERGGPAKKKEQKTGECSLYGEKK</sequence>
<feature type="region of interest" description="Disordered" evidence="1">
    <location>
        <begin position="56"/>
        <end position="77"/>
    </location>
</feature>
<name>A0A8R1ECN1_CAEJA</name>
<keyword evidence="3" id="KW-1185">Reference proteome</keyword>
<evidence type="ECO:0000256" key="1">
    <source>
        <dbReference type="SAM" id="MobiDB-lite"/>
    </source>
</evidence>
<organism evidence="2 3">
    <name type="scientific">Caenorhabditis japonica</name>
    <dbReference type="NCBI Taxonomy" id="281687"/>
    <lineage>
        <taxon>Eukaryota</taxon>
        <taxon>Metazoa</taxon>
        <taxon>Ecdysozoa</taxon>
        <taxon>Nematoda</taxon>
        <taxon>Chromadorea</taxon>
        <taxon>Rhabditida</taxon>
        <taxon>Rhabditina</taxon>
        <taxon>Rhabditomorpha</taxon>
        <taxon>Rhabditoidea</taxon>
        <taxon>Rhabditidae</taxon>
        <taxon>Peloderinae</taxon>
        <taxon>Caenorhabditis</taxon>
    </lineage>
</organism>
<dbReference type="EnsemblMetazoa" id="CJA33035.1">
    <property type="protein sequence ID" value="CJA33035.1"/>
    <property type="gene ID" value="WBGene00208882"/>
</dbReference>
<proteinExistence type="predicted"/>
<evidence type="ECO:0000313" key="2">
    <source>
        <dbReference type="EnsemblMetazoa" id="CJA33035.1"/>
    </source>
</evidence>